<accession>A0A176WIJ7</accession>
<feature type="region of interest" description="Disordered" evidence="1">
    <location>
        <begin position="554"/>
        <end position="578"/>
    </location>
</feature>
<evidence type="ECO:0000313" key="2">
    <source>
        <dbReference type="EMBL" id="OAE33038.1"/>
    </source>
</evidence>
<feature type="region of interest" description="Disordered" evidence="1">
    <location>
        <begin position="608"/>
        <end position="632"/>
    </location>
</feature>
<evidence type="ECO:0000256" key="1">
    <source>
        <dbReference type="SAM" id="MobiDB-lite"/>
    </source>
</evidence>
<dbReference type="AlphaFoldDB" id="A0A176WIJ7"/>
<dbReference type="EMBL" id="LVLJ01000695">
    <property type="protein sequence ID" value="OAE33038.1"/>
    <property type="molecule type" value="Genomic_DNA"/>
</dbReference>
<feature type="region of interest" description="Disordered" evidence="1">
    <location>
        <begin position="756"/>
        <end position="790"/>
    </location>
</feature>
<feature type="region of interest" description="Disordered" evidence="1">
    <location>
        <begin position="426"/>
        <end position="446"/>
    </location>
</feature>
<feature type="compositionally biased region" description="Basic and acidic residues" evidence="1">
    <location>
        <begin position="977"/>
        <end position="988"/>
    </location>
</feature>
<feature type="compositionally biased region" description="Polar residues" evidence="1">
    <location>
        <begin position="437"/>
        <end position="446"/>
    </location>
</feature>
<feature type="region of interest" description="Disordered" evidence="1">
    <location>
        <begin position="1104"/>
        <end position="1185"/>
    </location>
</feature>
<organism evidence="2 3">
    <name type="scientific">Marchantia polymorpha subsp. ruderalis</name>
    <dbReference type="NCBI Taxonomy" id="1480154"/>
    <lineage>
        <taxon>Eukaryota</taxon>
        <taxon>Viridiplantae</taxon>
        <taxon>Streptophyta</taxon>
        <taxon>Embryophyta</taxon>
        <taxon>Marchantiophyta</taxon>
        <taxon>Marchantiopsida</taxon>
        <taxon>Marchantiidae</taxon>
        <taxon>Marchantiales</taxon>
        <taxon>Marchantiaceae</taxon>
        <taxon>Marchantia</taxon>
    </lineage>
</organism>
<keyword evidence="3" id="KW-1185">Reference proteome</keyword>
<gene>
    <name evidence="2" type="ORF">AXG93_1913s1400</name>
</gene>
<dbReference type="PROSITE" id="PS51257">
    <property type="entry name" value="PROKAR_LIPOPROTEIN"/>
    <property type="match status" value="1"/>
</dbReference>
<feature type="compositionally biased region" description="Polar residues" evidence="1">
    <location>
        <begin position="763"/>
        <end position="776"/>
    </location>
</feature>
<protein>
    <submittedName>
        <fullName evidence="2">Uncharacterized protein</fullName>
    </submittedName>
</protein>
<comment type="caution">
    <text evidence="2">The sequence shown here is derived from an EMBL/GenBank/DDBJ whole genome shotgun (WGS) entry which is preliminary data.</text>
</comment>
<feature type="compositionally biased region" description="Polar residues" evidence="1">
    <location>
        <begin position="564"/>
        <end position="574"/>
    </location>
</feature>
<dbReference type="Proteomes" id="UP000077202">
    <property type="component" value="Unassembled WGS sequence"/>
</dbReference>
<proteinExistence type="predicted"/>
<reference evidence="2" key="1">
    <citation type="submission" date="2016-03" db="EMBL/GenBank/DDBJ databases">
        <title>Mechanisms controlling the formation of the plant cell surface in tip-growing cells are functionally conserved among land plants.</title>
        <authorList>
            <person name="Honkanen S."/>
            <person name="Jones V.A."/>
            <person name="Morieri G."/>
            <person name="Champion C."/>
            <person name="Hetherington A.J."/>
            <person name="Kelly S."/>
            <person name="Saint-Marcoux D."/>
            <person name="Proust H."/>
            <person name="Prescott H."/>
            <person name="Dolan L."/>
        </authorList>
    </citation>
    <scope>NUCLEOTIDE SEQUENCE [LARGE SCALE GENOMIC DNA]</scope>
    <source>
        <tissue evidence="2">Whole gametophyte</tissue>
    </source>
</reference>
<dbReference type="PANTHER" id="PTHR35729">
    <property type="entry name" value="T1B9.12 PROTEIN"/>
    <property type="match status" value="1"/>
</dbReference>
<dbReference type="PANTHER" id="PTHR35729:SF1">
    <property type="entry name" value="T1B9.12 PROTEIN"/>
    <property type="match status" value="1"/>
</dbReference>
<feature type="compositionally biased region" description="Low complexity" evidence="1">
    <location>
        <begin position="1162"/>
        <end position="1173"/>
    </location>
</feature>
<evidence type="ECO:0000313" key="3">
    <source>
        <dbReference type="Proteomes" id="UP000077202"/>
    </source>
</evidence>
<feature type="compositionally biased region" description="Basic and acidic residues" evidence="1">
    <location>
        <begin position="1174"/>
        <end position="1185"/>
    </location>
</feature>
<sequence>MRGWEWEDTSATLAVLTAAACTVVAFKIAQQDRANDEDSEAATGNQPVVVAISINDSNGEQEHGTGILISDHLVLTSHMGLPSRETARDGQIVLSSVGSSNSTPNKWPSSSTILTRKLLPQRLFLTNPSLGLTIVACEPVTSNSPPREYEIPKASDDALKLGCSVYVLGQVQQDDREGLLMFGEGLISKEDEQVIEFYSLDSYVWAPGSAGFDAKGTFAFVVGDRRPSTKASCPLPKRWSYALSKGPGSRQPGILIHSVRDWTKDTWSGDFNTLLQLSNSDLATADDTSDLEQKAEEERLIEQQRALSKRIDEIQNSMRDDRERLFAAAGPLGRALVANLGAIDTSLQGCGNNLYGATDSTSKISSSRIQEIPVQACLQSTPGPRVVPCSSASSNTQSLSLRAQSPPPLGGIAALAAEELERYDDDDDSDHVADIATSSNLNANSPVKDSVREFACDGAPSFGSPQHEPRSPRSCWFSAWWKNFRPRSPQSQPQTQRVEAVADSVRAEQANEEVMADCLEPNSPPRRFLVRGTYTATPKRENSNILIAEAMSSASSPDRCSSPEDMTQAFQPRNQRPCKCSPQACSRPLSPELAYLQIHRSPTAMCHRQTDIPWKPNGELDSRRILPPPDPPRVITGVARTRTYPRDYCPPRSEDEQVKLDEAGVRKIPSTARLQQTQLYRDTCTLKSRFVDKVLVGAFWLRWNRKSGIGLLPINLLMCMREACEGLGACEKAQELSSQPLDATILQDRILQSAISDPPSPRGSCQENENLDTELSSCPVDDSSTTRREVPEHIGKISASALTSRQASRREIEITCFQRWKKCATRRKNMAVESMRSFFAPRPLSSSYSSPPPPPAFTTLSRSFSPALDFVSRLESTWRSYKLEERARARQAGAAGPREEERYAPYQAPMPNWAAKPRTLRDEPAYLPSARQAFVYGGREDATVAAVSVEEDGSAAAAANAAVKIWKGSCISSLDHQPGRGDDREPVARARSHPSTAVEDAGARGMVAVSKKEKTNQLLRKENGIQRPRWSIARVDQGPVVVASMSDPPDDATRSKSKMKRLPVLNTGGPGCEPGAIPHTVRNSGGVRDLANPPDVSGCALRRARREEGHVPPSPSRRKHVNTFAKPKTFTKNSAADEHSTSATKQPLRATNKRLLEGPIGKRGSSVGSGSSSSEREGRPRWRCP</sequence>
<feature type="region of interest" description="Disordered" evidence="1">
    <location>
        <begin position="975"/>
        <end position="997"/>
    </location>
</feature>
<name>A0A176WIJ7_MARPO</name>